<dbReference type="SUPFAM" id="SSF46689">
    <property type="entry name" value="Homeodomain-like"/>
    <property type="match status" value="1"/>
</dbReference>
<gene>
    <name evidence="4" type="ORF">ABCQ75_06045</name>
</gene>
<dbReference type="InterPro" id="IPR001647">
    <property type="entry name" value="HTH_TetR"/>
</dbReference>
<keyword evidence="1 2" id="KW-0238">DNA-binding</keyword>
<keyword evidence="5" id="KW-1185">Reference proteome</keyword>
<organism evidence="4 5">
    <name type="scientific">Sinomonas halotolerans</name>
    <dbReference type="NCBI Taxonomy" id="1644133"/>
    <lineage>
        <taxon>Bacteria</taxon>
        <taxon>Bacillati</taxon>
        <taxon>Actinomycetota</taxon>
        <taxon>Actinomycetes</taxon>
        <taxon>Micrococcales</taxon>
        <taxon>Micrococcaceae</taxon>
        <taxon>Sinomonas</taxon>
    </lineage>
</organism>
<proteinExistence type="predicted"/>
<feature type="domain" description="HTH tetR-type" evidence="3">
    <location>
        <begin position="7"/>
        <end position="67"/>
    </location>
</feature>
<name>A0ABU9WY41_9MICC</name>
<dbReference type="Proteomes" id="UP001422074">
    <property type="component" value="Unassembled WGS sequence"/>
</dbReference>
<accession>A0ABU9WY41</accession>
<dbReference type="InterPro" id="IPR009057">
    <property type="entry name" value="Homeodomain-like_sf"/>
</dbReference>
<dbReference type="PROSITE" id="PS50977">
    <property type="entry name" value="HTH_TETR_2"/>
    <property type="match status" value="1"/>
</dbReference>
<protein>
    <submittedName>
        <fullName evidence="4">TetR/AcrR family transcriptional regulator</fullName>
    </submittedName>
</protein>
<evidence type="ECO:0000259" key="3">
    <source>
        <dbReference type="PROSITE" id="PS50977"/>
    </source>
</evidence>
<evidence type="ECO:0000313" key="4">
    <source>
        <dbReference type="EMBL" id="MEN2744100.1"/>
    </source>
</evidence>
<evidence type="ECO:0000256" key="1">
    <source>
        <dbReference type="ARBA" id="ARBA00023125"/>
    </source>
</evidence>
<evidence type="ECO:0000256" key="2">
    <source>
        <dbReference type="PROSITE-ProRule" id="PRU00335"/>
    </source>
</evidence>
<dbReference type="EMBL" id="JBDFRB010000004">
    <property type="protein sequence ID" value="MEN2744100.1"/>
    <property type="molecule type" value="Genomic_DNA"/>
</dbReference>
<dbReference type="RefSeq" id="WP_345883905.1">
    <property type="nucleotide sequence ID" value="NZ_JBDFRB010000004.1"/>
</dbReference>
<comment type="caution">
    <text evidence="4">The sequence shown here is derived from an EMBL/GenBank/DDBJ whole genome shotgun (WGS) entry which is preliminary data.</text>
</comment>
<sequence>MARPPRPERKTELLEQILDYLLDSTLADLTFRSLADGLGISSYVLVYHFGNREQLVGEIIRGIVARFDGLFFDAPGNDAPKTGTAALIQWARAAFALALDHRGRHLQRLEFEAAVQDVVAEEPRRLGLEAYQKWHRLAAEWLARQGVPEDRAAVLGRTYVNAIMGVLYDYVLTGDRDAALASYDVVMATLPAQLEQAASAEADAGARPAGSAG</sequence>
<reference evidence="4 5" key="1">
    <citation type="submission" date="2024-05" db="EMBL/GenBank/DDBJ databases">
        <title>Sinomonas sp. nov., isolated from a waste landfill.</title>
        <authorList>
            <person name="Zhao Y."/>
        </authorList>
    </citation>
    <scope>NUCLEOTIDE SEQUENCE [LARGE SCALE GENOMIC DNA]</scope>
    <source>
        <strain evidence="4 5">CCTCC AB2014300</strain>
    </source>
</reference>
<dbReference type="Gene3D" id="1.10.357.10">
    <property type="entry name" value="Tetracycline Repressor, domain 2"/>
    <property type="match status" value="1"/>
</dbReference>
<evidence type="ECO:0000313" key="5">
    <source>
        <dbReference type="Proteomes" id="UP001422074"/>
    </source>
</evidence>
<feature type="DNA-binding region" description="H-T-H motif" evidence="2">
    <location>
        <begin position="30"/>
        <end position="49"/>
    </location>
</feature>